<feature type="region of interest" description="Disordered" evidence="5">
    <location>
        <begin position="1"/>
        <end position="27"/>
    </location>
</feature>
<dbReference type="PANTHER" id="PTHR11109">
    <property type="entry name" value="GTP CYCLOHYDROLASE I"/>
    <property type="match status" value="1"/>
</dbReference>
<dbReference type="GO" id="GO:0006729">
    <property type="term" value="P:tetrahydrobiopterin biosynthetic process"/>
    <property type="evidence" value="ECO:0007669"/>
    <property type="project" value="TreeGrafter"/>
</dbReference>
<gene>
    <name evidence="8" type="ORF">OB914_07110</name>
    <name evidence="7" type="ORF">OB916_05775</name>
</gene>
<dbReference type="Gene3D" id="3.30.1130.10">
    <property type="match status" value="1"/>
</dbReference>
<dbReference type="Pfam" id="PF01227">
    <property type="entry name" value="GTP_cyclohydroI"/>
    <property type="match status" value="1"/>
</dbReference>
<evidence type="ECO:0000313" key="9">
    <source>
        <dbReference type="Proteomes" id="UP001208186"/>
    </source>
</evidence>
<accession>A0AAE3LF01</accession>
<keyword evidence="4" id="KW-0378">Hydrolase</keyword>
<comment type="catalytic activity">
    <reaction evidence="1">
        <text>GTP + H2O = 7,8-dihydroneopterin 3'-triphosphate + formate + H(+)</text>
        <dbReference type="Rhea" id="RHEA:17473"/>
        <dbReference type="ChEBI" id="CHEBI:15377"/>
        <dbReference type="ChEBI" id="CHEBI:15378"/>
        <dbReference type="ChEBI" id="CHEBI:15740"/>
        <dbReference type="ChEBI" id="CHEBI:37565"/>
        <dbReference type="ChEBI" id="CHEBI:58462"/>
        <dbReference type="EC" id="3.5.4.16"/>
    </reaction>
</comment>
<evidence type="ECO:0000313" key="7">
    <source>
        <dbReference type="EMBL" id="MCU4717571.1"/>
    </source>
</evidence>
<evidence type="ECO:0000256" key="5">
    <source>
        <dbReference type="SAM" id="MobiDB-lite"/>
    </source>
</evidence>
<evidence type="ECO:0000256" key="2">
    <source>
        <dbReference type="ARBA" id="ARBA00005080"/>
    </source>
</evidence>
<evidence type="ECO:0000313" key="10">
    <source>
        <dbReference type="Proteomes" id="UP001209746"/>
    </source>
</evidence>
<protein>
    <recommendedName>
        <fullName evidence="3">GTP cyclohydrolase I</fullName>
        <ecNumber evidence="3">3.5.4.16</ecNumber>
    </recommendedName>
</protein>
<evidence type="ECO:0000256" key="1">
    <source>
        <dbReference type="ARBA" id="ARBA00001052"/>
    </source>
</evidence>
<dbReference type="EMBL" id="JAOPKC010000003">
    <property type="protein sequence ID" value="MCU4717571.1"/>
    <property type="molecule type" value="Genomic_DNA"/>
</dbReference>
<dbReference type="GO" id="GO:0005737">
    <property type="term" value="C:cytoplasm"/>
    <property type="evidence" value="ECO:0007669"/>
    <property type="project" value="TreeGrafter"/>
</dbReference>
<dbReference type="RefSeq" id="WP_315908334.1">
    <property type="nucleotide sequence ID" value="NZ_JAOPKC010000003.1"/>
</dbReference>
<proteinExistence type="predicted"/>
<dbReference type="InterPro" id="IPR043133">
    <property type="entry name" value="GTP-CH-I_C/QueF"/>
</dbReference>
<dbReference type="GO" id="GO:0005525">
    <property type="term" value="F:GTP binding"/>
    <property type="evidence" value="ECO:0007669"/>
    <property type="project" value="TreeGrafter"/>
</dbReference>
<reference evidence="8" key="1">
    <citation type="submission" date="2023-02" db="EMBL/GenBank/DDBJ databases">
        <title>Enrichment on poylsaccharides allowed isolation of novel metabolic and taxonomic groups of Haloarchaea.</title>
        <authorList>
            <person name="Sorokin D.Y."/>
            <person name="Elcheninov A.G."/>
            <person name="Khizhniak T.V."/>
            <person name="Kolganova T.V."/>
            <person name="Kublanov I.V."/>
        </authorList>
    </citation>
    <scope>NUCLEOTIDE SEQUENCE</scope>
    <source>
        <strain evidence="7 9">HArc-curdl5-1</strain>
        <strain evidence="8">HArc-curdl7</strain>
    </source>
</reference>
<organism evidence="8 10">
    <name type="scientific">Halapricum hydrolyticum</name>
    <dbReference type="NCBI Taxonomy" id="2979991"/>
    <lineage>
        <taxon>Archaea</taxon>
        <taxon>Methanobacteriati</taxon>
        <taxon>Methanobacteriota</taxon>
        <taxon>Stenosarchaea group</taxon>
        <taxon>Halobacteria</taxon>
        <taxon>Halobacteriales</taxon>
        <taxon>Haloarculaceae</taxon>
        <taxon>Halapricum</taxon>
    </lineage>
</organism>
<dbReference type="Proteomes" id="UP001209746">
    <property type="component" value="Unassembled WGS sequence"/>
</dbReference>
<sequence>MSDDTQLDDRSTDESLPVQTDPVTGIDHEKAQRGVKLILEAIGEDPDRPGLTDTWQRRIPEMLETLSEGDRQAAKPAMRTFEATNEDLVVKTGIPVYSLCEHHMLPYQGTAHIAYRPDGDVVGLSKLIRYVRWQSRRLTMQEELTQDIAHGLADELGAEAVLVEISATHMCEAMRGIETETTTTTRATVGTPTNDEQQRFRDAIARTDGETR</sequence>
<dbReference type="GO" id="GO:0003934">
    <property type="term" value="F:GTP cyclohydrolase I activity"/>
    <property type="evidence" value="ECO:0007669"/>
    <property type="project" value="UniProtKB-EC"/>
</dbReference>
<evidence type="ECO:0000256" key="3">
    <source>
        <dbReference type="ARBA" id="ARBA00012715"/>
    </source>
</evidence>
<dbReference type="EC" id="3.5.4.16" evidence="3"/>
<dbReference type="PANTHER" id="PTHR11109:SF7">
    <property type="entry name" value="GTP CYCLOHYDROLASE 1"/>
    <property type="match status" value="1"/>
</dbReference>
<dbReference type="NCBIfam" id="NF006826">
    <property type="entry name" value="PRK09347.1-3"/>
    <property type="match status" value="1"/>
</dbReference>
<dbReference type="GO" id="GO:0008270">
    <property type="term" value="F:zinc ion binding"/>
    <property type="evidence" value="ECO:0007669"/>
    <property type="project" value="TreeGrafter"/>
</dbReference>
<dbReference type="GO" id="GO:0046654">
    <property type="term" value="P:tetrahydrofolate biosynthetic process"/>
    <property type="evidence" value="ECO:0007669"/>
    <property type="project" value="InterPro"/>
</dbReference>
<evidence type="ECO:0000256" key="4">
    <source>
        <dbReference type="ARBA" id="ARBA00022801"/>
    </source>
</evidence>
<dbReference type="Proteomes" id="UP001208186">
    <property type="component" value="Unassembled WGS sequence"/>
</dbReference>
<name>A0AAE3LF01_9EURY</name>
<dbReference type="EMBL" id="JAOPKD010000004">
    <property type="protein sequence ID" value="MCU4726735.1"/>
    <property type="molecule type" value="Genomic_DNA"/>
</dbReference>
<dbReference type="FunFam" id="3.30.1130.10:FF:000001">
    <property type="entry name" value="GTP cyclohydrolase 1"/>
    <property type="match status" value="1"/>
</dbReference>
<evidence type="ECO:0000313" key="8">
    <source>
        <dbReference type="EMBL" id="MCU4726735.1"/>
    </source>
</evidence>
<dbReference type="Gene3D" id="1.10.286.10">
    <property type="match status" value="1"/>
</dbReference>
<dbReference type="InterPro" id="IPR020602">
    <property type="entry name" value="GTP_CycHdrlase_I_dom"/>
</dbReference>
<keyword evidence="9" id="KW-1185">Reference proteome</keyword>
<comment type="caution">
    <text evidence="8">The sequence shown here is derived from an EMBL/GenBank/DDBJ whole genome shotgun (WGS) entry which is preliminary data.</text>
</comment>
<comment type="pathway">
    <text evidence="2">Cofactor biosynthesis; 7,8-dihydroneopterin triphosphate biosynthesis; 7,8-dihydroneopterin triphosphate from GTP: step 1/1.</text>
</comment>
<feature type="domain" description="GTP cyclohydrolase I" evidence="6">
    <location>
        <begin position="33"/>
        <end position="199"/>
    </location>
</feature>
<evidence type="ECO:0000259" key="6">
    <source>
        <dbReference type="Pfam" id="PF01227"/>
    </source>
</evidence>
<dbReference type="InterPro" id="IPR001474">
    <property type="entry name" value="GTP_CycHdrlase_I"/>
</dbReference>
<dbReference type="SUPFAM" id="SSF55620">
    <property type="entry name" value="Tetrahydrobiopterin biosynthesis enzymes-like"/>
    <property type="match status" value="1"/>
</dbReference>
<dbReference type="InterPro" id="IPR043134">
    <property type="entry name" value="GTP-CH-I_N"/>
</dbReference>
<dbReference type="AlphaFoldDB" id="A0AAE3LF01"/>